<evidence type="ECO:0000313" key="4">
    <source>
        <dbReference type="Proteomes" id="UP001374579"/>
    </source>
</evidence>
<sequence>MGFVLLLALCIAVGIFIKRRGSTSRHFPPPTPHMFRRRAPDAVMFHVQSAPQNHRDSFISVHDHIYSDIPDEEDATPSDSIVASSNSSSVSDSTFANEHLAAIAFPSSESSELDDDRHFCTSALEISADCVTVHSWPSAPITTSMARSEPPYENMTPTFPEPDNIPPSVVAFPVSDSTSSNDQNASVAINLSENSTSDDHLLSSFSAVETTTDSITGDSLPSAASLRSEPPYENTMSTWLEPVTNLHSTEASPASDSVLSTTQPAANAFPLPNIRVHDNHPGTSAAEADTDTVTVRSSRPALTMTTSSTSEPPCENTMPIPREHDNTLPDDYLHPIASADEVATPTPAAKTAGLSAMNSCTASKCEGTLYENTVTLSKKTLNTLPGDYLHPIASPLEAITTVSTTVAVTSETVSTTKIQDKQSCTTEEQK</sequence>
<evidence type="ECO:0000256" key="2">
    <source>
        <dbReference type="SAM" id="SignalP"/>
    </source>
</evidence>
<gene>
    <name evidence="3" type="ORF">V1264_017377</name>
</gene>
<accession>A0AAN9BJ31</accession>
<name>A0AAN9BJ31_9CAEN</name>
<feature type="region of interest" description="Disordered" evidence="1">
    <location>
        <begin position="211"/>
        <end position="235"/>
    </location>
</feature>
<dbReference type="AlphaFoldDB" id="A0AAN9BJ31"/>
<feature type="signal peptide" evidence="2">
    <location>
        <begin position="1"/>
        <end position="24"/>
    </location>
</feature>
<dbReference type="Proteomes" id="UP001374579">
    <property type="component" value="Unassembled WGS sequence"/>
</dbReference>
<feature type="compositionally biased region" description="Basic and acidic residues" evidence="1">
    <location>
        <begin position="321"/>
        <end position="330"/>
    </location>
</feature>
<keyword evidence="4" id="KW-1185">Reference proteome</keyword>
<dbReference type="EMBL" id="JBAMIC010000007">
    <property type="protein sequence ID" value="KAK7106079.1"/>
    <property type="molecule type" value="Genomic_DNA"/>
</dbReference>
<reference evidence="3 4" key="1">
    <citation type="submission" date="2024-02" db="EMBL/GenBank/DDBJ databases">
        <title>Chromosome-scale genome assembly of the rough periwinkle Littorina saxatilis.</title>
        <authorList>
            <person name="De Jode A."/>
            <person name="Faria R."/>
            <person name="Formenti G."/>
            <person name="Sims Y."/>
            <person name="Smith T.P."/>
            <person name="Tracey A."/>
            <person name="Wood J.M.D."/>
            <person name="Zagrodzka Z.B."/>
            <person name="Johannesson K."/>
            <person name="Butlin R.K."/>
            <person name="Leder E.H."/>
        </authorList>
    </citation>
    <scope>NUCLEOTIDE SEQUENCE [LARGE SCALE GENOMIC DNA]</scope>
    <source>
        <strain evidence="3">Snail1</strain>
        <tissue evidence="3">Muscle</tissue>
    </source>
</reference>
<evidence type="ECO:0000256" key="1">
    <source>
        <dbReference type="SAM" id="MobiDB-lite"/>
    </source>
</evidence>
<comment type="caution">
    <text evidence="3">The sequence shown here is derived from an EMBL/GenBank/DDBJ whole genome shotgun (WGS) entry which is preliminary data.</text>
</comment>
<feature type="region of interest" description="Disordered" evidence="1">
    <location>
        <begin position="271"/>
        <end position="330"/>
    </location>
</feature>
<organism evidence="3 4">
    <name type="scientific">Littorina saxatilis</name>
    <dbReference type="NCBI Taxonomy" id="31220"/>
    <lineage>
        <taxon>Eukaryota</taxon>
        <taxon>Metazoa</taxon>
        <taxon>Spiralia</taxon>
        <taxon>Lophotrochozoa</taxon>
        <taxon>Mollusca</taxon>
        <taxon>Gastropoda</taxon>
        <taxon>Caenogastropoda</taxon>
        <taxon>Littorinimorpha</taxon>
        <taxon>Littorinoidea</taxon>
        <taxon>Littorinidae</taxon>
        <taxon>Littorina</taxon>
    </lineage>
</organism>
<protein>
    <submittedName>
        <fullName evidence="3">Uncharacterized protein</fullName>
    </submittedName>
</protein>
<feature type="chain" id="PRO_5043038430" evidence="2">
    <location>
        <begin position="25"/>
        <end position="430"/>
    </location>
</feature>
<evidence type="ECO:0000313" key="3">
    <source>
        <dbReference type="EMBL" id="KAK7106079.1"/>
    </source>
</evidence>
<proteinExistence type="predicted"/>
<keyword evidence="2" id="KW-0732">Signal</keyword>